<keyword evidence="1" id="KW-0812">Transmembrane</keyword>
<keyword evidence="3" id="KW-1185">Reference proteome</keyword>
<feature type="transmembrane region" description="Helical" evidence="1">
    <location>
        <begin position="6"/>
        <end position="24"/>
    </location>
</feature>
<evidence type="ECO:0000256" key="1">
    <source>
        <dbReference type="SAM" id="Phobius"/>
    </source>
</evidence>
<dbReference type="Proteomes" id="UP000620262">
    <property type="component" value="Unassembled WGS sequence"/>
</dbReference>
<protein>
    <submittedName>
        <fullName evidence="2">Uncharacterized protein</fullName>
    </submittedName>
</protein>
<sequence length="115" mass="13441">MIKPELGFLIFFTSNFAAPFLAFIAGRRWPHRRMAFHFLAVIWIVLSAYLCHKVTFTPDITAVDDSYEPEEVMQFLVVAAVFFQQILILAAYLVRYAYCAAKKRREKTRVARIFE</sequence>
<organism evidence="2 3">
    <name type="scientific">Rhizobium viscosum</name>
    <name type="common">Arthrobacter viscosus</name>
    <dbReference type="NCBI Taxonomy" id="1673"/>
    <lineage>
        <taxon>Bacteria</taxon>
        <taxon>Pseudomonadati</taxon>
        <taxon>Pseudomonadota</taxon>
        <taxon>Alphaproteobacteria</taxon>
        <taxon>Hyphomicrobiales</taxon>
        <taxon>Rhizobiaceae</taxon>
        <taxon>Rhizobium/Agrobacterium group</taxon>
        <taxon>Rhizobium</taxon>
    </lineage>
</organism>
<dbReference type="RefSeq" id="WP_192729590.1">
    <property type="nucleotide sequence ID" value="NZ_BAAAVL010000009.1"/>
</dbReference>
<keyword evidence="1" id="KW-1133">Transmembrane helix</keyword>
<feature type="transmembrane region" description="Helical" evidence="1">
    <location>
        <begin position="36"/>
        <end position="55"/>
    </location>
</feature>
<reference evidence="2 3" key="1">
    <citation type="submission" date="2020-10" db="EMBL/GenBank/DDBJ databases">
        <title>Sequencing the genomes of 1000 actinobacteria strains.</title>
        <authorList>
            <person name="Klenk H.-P."/>
        </authorList>
    </citation>
    <scope>NUCLEOTIDE SEQUENCE [LARGE SCALE GENOMIC DNA]</scope>
    <source>
        <strain evidence="2 3">DSM 7307</strain>
    </source>
</reference>
<name>A0ABR9IRG3_RHIVS</name>
<evidence type="ECO:0000313" key="3">
    <source>
        <dbReference type="Proteomes" id="UP000620262"/>
    </source>
</evidence>
<dbReference type="EMBL" id="JADBEC010000001">
    <property type="protein sequence ID" value="MBE1505788.1"/>
    <property type="molecule type" value="Genomic_DNA"/>
</dbReference>
<feature type="transmembrane region" description="Helical" evidence="1">
    <location>
        <begin position="75"/>
        <end position="98"/>
    </location>
</feature>
<comment type="caution">
    <text evidence="2">The sequence shown here is derived from an EMBL/GenBank/DDBJ whole genome shotgun (WGS) entry which is preliminary data.</text>
</comment>
<gene>
    <name evidence="2" type="ORF">H4W29_002969</name>
</gene>
<evidence type="ECO:0000313" key="2">
    <source>
        <dbReference type="EMBL" id="MBE1505788.1"/>
    </source>
</evidence>
<proteinExistence type="predicted"/>
<accession>A0ABR9IRG3</accession>
<keyword evidence="1" id="KW-0472">Membrane</keyword>